<name>A0ACB9LP69_BAUVA</name>
<sequence>METKMDSKLSGDRDLIYQQKIEKSLEEIKSLLEKVLSKVLGVEVKREESQIISKEESYGVVGASVLGGVDENPDPAQEVENLEESIGVACEFRKSLVGEAEVIVNQNVNKKGKEIRSVHPDGIDSECIGDEVLPTEFYHMKIDQLEGSDRSGGRKVSGFNTDGEIGASKTGGMVDLNSGLKHNANHNCSHDGGGGPRGSDQISIDKANFNNISMTNLLEELGMLSNVDTDVGIGADGPIIDNAGGGVADMTGHADIGVSSPCSATNINPLKGHAESPNIKDPNLSPSCPDIETSSHRQPLADIIAGLVNTFGIENARTQPQTNPNSIATRSDDDTQLATYYNSGTQCIRGVVNQTGYVKGDTNGVINSGTMGYSAITQNNQSVTALTAMVEGLQGLIGLVDRMDDGRVENDSATQLNSSCPNHRLDNYVNTGRQTIKGLINQIGIIKGNFNGLVNLGSVIYASSNN</sequence>
<organism evidence="1 2">
    <name type="scientific">Bauhinia variegata</name>
    <name type="common">Purple orchid tree</name>
    <name type="synonym">Phanera variegata</name>
    <dbReference type="NCBI Taxonomy" id="167791"/>
    <lineage>
        <taxon>Eukaryota</taxon>
        <taxon>Viridiplantae</taxon>
        <taxon>Streptophyta</taxon>
        <taxon>Embryophyta</taxon>
        <taxon>Tracheophyta</taxon>
        <taxon>Spermatophyta</taxon>
        <taxon>Magnoliopsida</taxon>
        <taxon>eudicotyledons</taxon>
        <taxon>Gunneridae</taxon>
        <taxon>Pentapetalae</taxon>
        <taxon>rosids</taxon>
        <taxon>fabids</taxon>
        <taxon>Fabales</taxon>
        <taxon>Fabaceae</taxon>
        <taxon>Cercidoideae</taxon>
        <taxon>Cercideae</taxon>
        <taxon>Bauhiniinae</taxon>
        <taxon>Bauhinia</taxon>
    </lineage>
</organism>
<dbReference type="EMBL" id="CM039436">
    <property type="protein sequence ID" value="KAI4313156.1"/>
    <property type="molecule type" value="Genomic_DNA"/>
</dbReference>
<protein>
    <submittedName>
        <fullName evidence="1">Uncharacterized protein</fullName>
    </submittedName>
</protein>
<accession>A0ACB9LP69</accession>
<dbReference type="Proteomes" id="UP000828941">
    <property type="component" value="Chromosome 11"/>
</dbReference>
<evidence type="ECO:0000313" key="1">
    <source>
        <dbReference type="EMBL" id="KAI4313156.1"/>
    </source>
</evidence>
<comment type="caution">
    <text evidence="1">The sequence shown here is derived from an EMBL/GenBank/DDBJ whole genome shotgun (WGS) entry which is preliminary data.</text>
</comment>
<evidence type="ECO:0000313" key="2">
    <source>
        <dbReference type="Proteomes" id="UP000828941"/>
    </source>
</evidence>
<keyword evidence="2" id="KW-1185">Reference proteome</keyword>
<proteinExistence type="predicted"/>
<gene>
    <name evidence="1" type="ORF">L6164_026159</name>
</gene>
<reference evidence="1 2" key="1">
    <citation type="journal article" date="2022" name="DNA Res.">
        <title>Chromosomal-level genome assembly of the orchid tree Bauhinia variegata (Leguminosae; Cercidoideae) supports the allotetraploid origin hypothesis of Bauhinia.</title>
        <authorList>
            <person name="Zhong Y."/>
            <person name="Chen Y."/>
            <person name="Zheng D."/>
            <person name="Pang J."/>
            <person name="Liu Y."/>
            <person name="Luo S."/>
            <person name="Meng S."/>
            <person name="Qian L."/>
            <person name="Wei D."/>
            <person name="Dai S."/>
            <person name="Zhou R."/>
        </authorList>
    </citation>
    <scope>NUCLEOTIDE SEQUENCE [LARGE SCALE GENOMIC DNA]</scope>
    <source>
        <strain evidence="1">BV-YZ2020</strain>
    </source>
</reference>